<evidence type="ECO:0000313" key="2">
    <source>
        <dbReference type="Proteomes" id="UP001162164"/>
    </source>
</evidence>
<dbReference type="EMBL" id="JAPWTJ010000586">
    <property type="protein sequence ID" value="KAJ8977116.1"/>
    <property type="molecule type" value="Genomic_DNA"/>
</dbReference>
<accession>A0ABQ9JFX0</accession>
<sequence>MGVVPDLRHGSWKFSSEPLNSQCSAVSVSLHSQSELSAEQSKILNELVTKSFDEMVFGRELPLRNGLSEDKTDATIQFDRSSINDERCLAFSRLYKDVEVRLIS</sequence>
<gene>
    <name evidence="1" type="ORF">NQ317_005244</name>
</gene>
<comment type="caution">
    <text evidence="1">The sequence shown here is derived from an EMBL/GenBank/DDBJ whole genome shotgun (WGS) entry which is preliminary data.</text>
</comment>
<evidence type="ECO:0000313" key="1">
    <source>
        <dbReference type="EMBL" id="KAJ8977116.1"/>
    </source>
</evidence>
<organism evidence="1 2">
    <name type="scientific">Molorchus minor</name>
    <dbReference type="NCBI Taxonomy" id="1323400"/>
    <lineage>
        <taxon>Eukaryota</taxon>
        <taxon>Metazoa</taxon>
        <taxon>Ecdysozoa</taxon>
        <taxon>Arthropoda</taxon>
        <taxon>Hexapoda</taxon>
        <taxon>Insecta</taxon>
        <taxon>Pterygota</taxon>
        <taxon>Neoptera</taxon>
        <taxon>Endopterygota</taxon>
        <taxon>Coleoptera</taxon>
        <taxon>Polyphaga</taxon>
        <taxon>Cucujiformia</taxon>
        <taxon>Chrysomeloidea</taxon>
        <taxon>Cerambycidae</taxon>
        <taxon>Lamiinae</taxon>
        <taxon>Monochamini</taxon>
        <taxon>Molorchus</taxon>
    </lineage>
</organism>
<dbReference type="Proteomes" id="UP001162164">
    <property type="component" value="Unassembled WGS sequence"/>
</dbReference>
<name>A0ABQ9JFX0_9CUCU</name>
<proteinExistence type="predicted"/>
<protein>
    <submittedName>
        <fullName evidence="1">Uncharacterized protein</fullName>
    </submittedName>
</protein>
<keyword evidence="2" id="KW-1185">Reference proteome</keyword>
<reference evidence="1" key="1">
    <citation type="journal article" date="2023" name="Insect Mol. Biol.">
        <title>Genome sequencing provides insights into the evolution of gene families encoding plant cell wall-degrading enzymes in longhorned beetles.</title>
        <authorList>
            <person name="Shin N.R."/>
            <person name="Okamura Y."/>
            <person name="Kirsch R."/>
            <person name="Pauchet Y."/>
        </authorList>
    </citation>
    <scope>NUCLEOTIDE SEQUENCE</scope>
    <source>
        <strain evidence="1">MMC_N1</strain>
    </source>
</reference>